<keyword evidence="5" id="KW-0175">Coiled coil</keyword>
<dbReference type="CDD" id="cd17007">
    <property type="entry name" value="ANTH_N_Sla2p"/>
    <property type="match status" value="1"/>
</dbReference>
<dbReference type="Pfam" id="PF07651">
    <property type="entry name" value="ANTH"/>
    <property type="match status" value="1"/>
</dbReference>
<dbReference type="SMART" id="SM00307">
    <property type="entry name" value="ILWEQ"/>
    <property type="match status" value="1"/>
</dbReference>
<dbReference type="SUPFAM" id="SSF89009">
    <property type="entry name" value="GAT-like domain"/>
    <property type="match status" value="1"/>
</dbReference>
<dbReference type="SUPFAM" id="SSF109885">
    <property type="entry name" value="I/LWEQ domain"/>
    <property type="match status" value="1"/>
</dbReference>
<dbReference type="GeneID" id="31366799"/>
<protein>
    <submittedName>
        <fullName evidence="9">I/LWEQ domain-containing protein</fullName>
    </submittedName>
</protein>
<evidence type="ECO:0000256" key="4">
    <source>
        <dbReference type="ARBA" id="ARBA00023203"/>
    </source>
</evidence>
<dbReference type="OMA" id="FQMSVEM"/>
<reference evidence="9 10" key="1">
    <citation type="journal article" date="2011" name="Genome Res.">
        <title>Phylogeny-wide analysis of social amoeba genomes highlights ancient origins for complex intercellular communication.</title>
        <authorList>
            <person name="Heidel A.J."/>
            <person name="Lawal H.M."/>
            <person name="Felder M."/>
            <person name="Schilde C."/>
            <person name="Helps N.R."/>
            <person name="Tunggal B."/>
            <person name="Rivero F."/>
            <person name="John U."/>
            <person name="Schleicher M."/>
            <person name="Eichinger L."/>
            <person name="Platzer M."/>
            <person name="Noegel A.A."/>
            <person name="Schaap P."/>
            <person name="Gloeckner G."/>
        </authorList>
    </citation>
    <scope>NUCLEOTIDE SEQUENCE [LARGE SCALE GENOMIC DNA]</scope>
    <source>
        <strain evidence="10">ATCC 26659 / Pp 5 / PN500</strain>
    </source>
</reference>
<dbReference type="GO" id="GO:0048268">
    <property type="term" value="P:clathrin coat assembly"/>
    <property type="evidence" value="ECO:0007669"/>
    <property type="project" value="TreeGrafter"/>
</dbReference>
<feature type="compositionally biased region" description="Polar residues" evidence="6">
    <location>
        <begin position="402"/>
        <end position="411"/>
    </location>
</feature>
<dbReference type="GO" id="GO:0043325">
    <property type="term" value="F:phosphatidylinositol-3,4-bisphosphate binding"/>
    <property type="evidence" value="ECO:0007669"/>
    <property type="project" value="TreeGrafter"/>
</dbReference>
<feature type="compositionally biased region" description="Pro residues" evidence="6">
    <location>
        <begin position="343"/>
        <end position="360"/>
    </location>
</feature>
<dbReference type="Pfam" id="PF01608">
    <property type="entry name" value="I_LWEQ"/>
    <property type="match status" value="1"/>
</dbReference>
<dbReference type="InterPro" id="IPR030224">
    <property type="entry name" value="Sla2_fam"/>
</dbReference>
<sequence length="924" mass="102967">MTEFEIIVHKATNSKQVAPKRKHVRSIVLECHSENSARSFLQELYKRPLDSNDVVCYKALVTLHKVVQEGPRNALNDVSTKINWFESLRGHWKRHPDAKGYGHLVSEYCTFMIDKIRFHQAHPEFDGGLSLDNYQKAYRLDDIDVNKGLQTVSHLMDLLDAVFRMQNAVVDSAPYNECKTSSFIPLVLESYAIYLLVVQFLTTLVDKTDSMELNEFAIQRFYMQYQTLRNFYINANAINSVSSVIAVPNLPPDPPKFIKKRREQPKQRPVPKDLSPPPVKREPPPQPEITQIPVPVPTPVFIRQTVPVVYGNPFMQQQDNTMWGQFNSGAPMYNPMPMQQQQPTPPPPPMIQEPPPPPIPINQQSQWVTFDEEASNRQRSSSTPAPLEKKEGSLEKGGSPLVPSTAQSNPPEKTRVITKIITKTVSNTAELNALRARIEELERLLAEEQEKNKQLTLRLSEREAMIQEVTTARKRLAEMTESNDQYTAEVVKQNDQLREQFIALRDYYEKQRIARLESDFTKAQRDIGQFISLLDNPNNLGNQEATEQMLISDLIHHLGQAHNLMNTCYQEGDIPEMSLFGAVNGVSDSLKNLFQDAKGLSRLIRNQADQSRFLDAARKIGSLTQNLFDSVRIQGGQCQDEEDRKRIAGNIKDLQQGTASLEAITKQALSTSQADNRLDENGFDLDDLAERELMAAAKAIEDAAKSLMVSKNKRPPKKDGDAPDVAEAILEAAMAITNATSSLVGAATLAQKERVEKGRAGHDGPLYKKDPTWAEGLISAAKNVAAATRALVDTANKAANGQEIAGGVEEALIATSKAVTAATSQLVSACKSKSDINSPSQHKLSNCAKSVQNATNLLVAAAKAVAQMVGEDDIDFGKLTVTGYKVKEMEQQMAILRLEKELEHARKGLSVLKKQQYSDEQPSE</sequence>
<dbReference type="FunFam" id="1.20.1410.10:FF:000001">
    <property type="entry name" value="Talin 2"/>
    <property type="match status" value="1"/>
</dbReference>
<keyword evidence="10" id="KW-1185">Reference proteome</keyword>
<comment type="similarity">
    <text evidence="2">Belongs to the SLA2 family.</text>
</comment>
<dbReference type="Gene3D" id="1.20.1410.10">
    <property type="entry name" value="I/LWEQ domain"/>
    <property type="match status" value="1"/>
</dbReference>
<accession>D3BT39</accession>
<dbReference type="GO" id="GO:0080025">
    <property type="term" value="F:phosphatidylinositol-3,5-bisphosphate binding"/>
    <property type="evidence" value="ECO:0007669"/>
    <property type="project" value="TreeGrafter"/>
</dbReference>
<dbReference type="SUPFAM" id="SSF48464">
    <property type="entry name" value="ENTH/VHS domain"/>
    <property type="match status" value="1"/>
</dbReference>
<evidence type="ECO:0000256" key="1">
    <source>
        <dbReference type="ARBA" id="ARBA00004496"/>
    </source>
</evidence>
<feature type="domain" description="I/LWEQ" evidence="8">
    <location>
        <begin position="677"/>
        <end position="920"/>
    </location>
</feature>
<dbReference type="InterPro" id="IPR035964">
    <property type="entry name" value="I/LWEQ_dom_sf"/>
</dbReference>
<dbReference type="GO" id="GO:0030864">
    <property type="term" value="C:cortical actin cytoskeleton"/>
    <property type="evidence" value="ECO:0007669"/>
    <property type="project" value="TreeGrafter"/>
</dbReference>
<dbReference type="InterPro" id="IPR011417">
    <property type="entry name" value="ANTH_dom"/>
</dbReference>
<keyword evidence="3" id="KW-0963">Cytoplasm</keyword>
<dbReference type="GO" id="GO:0006897">
    <property type="term" value="P:endocytosis"/>
    <property type="evidence" value="ECO:0007669"/>
    <property type="project" value="InterPro"/>
</dbReference>
<name>D3BT39_HETP5</name>
<dbReference type="InterPro" id="IPR013809">
    <property type="entry name" value="ENTH"/>
</dbReference>
<dbReference type="RefSeq" id="XP_020427390.1">
    <property type="nucleotide sequence ID" value="XM_020582087.1"/>
</dbReference>
<dbReference type="FunCoup" id="D3BT39">
    <property type="interactions" value="190"/>
</dbReference>
<dbReference type="GO" id="GO:0030136">
    <property type="term" value="C:clathrin-coated vesicle"/>
    <property type="evidence" value="ECO:0007669"/>
    <property type="project" value="TreeGrafter"/>
</dbReference>
<dbReference type="GO" id="GO:0051015">
    <property type="term" value="F:actin filament binding"/>
    <property type="evidence" value="ECO:0007669"/>
    <property type="project" value="TreeGrafter"/>
</dbReference>
<evidence type="ECO:0000256" key="2">
    <source>
        <dbReference type="ARBA" id="ARBA00010135"/>
    </source>
</evidence>
<dbReference type="InterPro" id="IPR008942">
    <property type="entry name" value="ENTH_VHS"/>
</dbReference>
<gene>
    <name evidence="9" type="primary">hipA</name>
    <name evidence="9" type="ORF">PPL_11331</name>
</gene>
<evidence type="ECO:0000256" key="5">
    <source>
        <dbReference type="SAM" id="Coils"/>
    </source>
</evidence>
<dbReference type="PANTHER" id="PTHR10407:SF15">
    <property type="entry name" value="HUNTINGTIN INTERACTING PROTEIN 1"/>
    <property type="match status" value="1"/>
</dbReference>
<evidence type="ECO:0000313" key="10">
    <source>
        <dbReference type="Proteomes" id="UP000001396"/>
    </source>
</evidence>
<feature type="region of interest" description="Disordered" evidence="6">
    <location>
        <begin position="255"/>
        <end position="293"/>
    </location>
</feature>
<proteinExistence type="inferred from homology"/>
<dbReference type="GO" id="GO:0007015">
    <property type="term" value="P:actin filament organization"/>
    <property type="evidence" value="ECO:0007669"/>
    <property type="project" value="TreeGrafter"/>
</dbReference>
<dbReference type="PROSITE" id="PS50945">
    <property type="entry name" value="I_LWEQ"/>
    <property type="match status" value="1"/>
</dbReference>
<dbReference type="STRING" id="670386.D3BT39"/>
<feature type="domain" description="ENTH" evidence="7">
    <location>
        <begin position="1"/>
        <end position="126"/>
    </location>
</feature>
<feature type="coiled-coil region" evidence="5">
    <location>
        <begin position="886"/>
        <end position="915"/>
    </location>
</feature>
<evidence type="ECO:0000259" key="8">
    <source>
        <dbReference type="PROSITE" id="PS50945"/>
    </source>
</evidence>
<dbReference type="SMART" id="SM00273">
    <property type="entry name" value="ENTH"/>
    <property type="match status" value="1"/>
</dbReference>
<evidence type="ECO:0000256" key="3">
    <source>
        <dbReference type="ARBA" id="ARBA00022490"/>
    </source>
</evidence>
<dbReference type="Proteomes" id="UP000001396">
    <property type="component" value="Unassembled WGS sequence"/>
</dbReference>
<dbReference type="GO" id="GO:0035615">
    <property type="term" value="F:clathrin adaptor activity"/>
    <property type="evidence" value="ECO:0007669"/>
    <property type="project" value="TreeGrafter"/>
</dbReference>
<keyword evidence="4" id="KW-0009">Actin-binding</keyword>
<comment type="caution">
    <text evidence="9">The sequence shown here is derived from an EMBL/GenBank/DDBJ whole genome shotgun (WGS) entry which is preliminary data.</text>
</comment>
<dbReference type="InParanoid" id="D3BT39"/>
<dbReference type="InterPro" id="IPR002558">
    <property type="entry name" value="ILWEQ_dom"/>
</dbReference>
<evidence type="ECO:0000259" key="7">
    <source>
        <dbReference type="PROSITE" id="PS50942"/>
    </source>
</evidence>
<dbReference type="AlphaFoldDB" id="D3BT39"/>
<organism evidence="9 10">
    <name type="scientific">Heterostelium pallidum (strain ATCC 26659 / Pp 5 / PN500)</name>
    <name type="common">Cellular slime mold</name>
    <name type="synonym">Polysphondylium pallidum</name>
    <dbReference type="NCBI Taxonomy" id="670386"/>
    <lineage>
        <taxon>Eukaryota</taxon>
        <taxon>Amoebozoa</taxon>
        <taxon>Evosea</taxon>
        <taxon>Eumycetozoa</taxon>
        <taxon>Dictyostelia</taxon>
        <taxon>Acytosteliales</taxon>
        <taxon>Acytosteliaceae</taxon>
        <taxon>Heterostelium</taxon>
    </lineage>
</organism>
<dbReference type="PROSITE" id="PS50942">
    <property type="entry name" value="ENTH"/>
    <property type="match status" value="1"/>
</dbReference>
<evidence type="ECO:0000256" key="6">
    <source>
        <dbReference type="SAM" id="MobiDB-lite"/>
    </source>
</evidence>
<dbReference type="Gene3D" id="1.25.40.90">
    <property type="match status" value="1"/>
</dbReference>
<dbReference type="EMBL" id="ADBJ01000056">
    <property type="protein sequence ID" value="EFA75256.1"/>
    <property type="molecule type" value="Genomic_DNA"/>
</dbReference>
<feature type="region of interest" description="Disordered" evidence="6">
    <location>
        <begin position="321"/>
        <end position="414"/>
    </location>
</feature>
<evidence type="ECO:0000313" key="9">
    <source>
        <dbReference type="EMBL" id="EFA75256.1"/>
    </source>
</evidence>
<comment type="subcellular location">
    <subcellularLocation>
        <location evidence="1">Cytoplasm</location>
    </subcellularLocation>
</comment>
<dbReference type="PANTHER" id="PTHR10407">
    <property type="entry name" value="HUNTINGTIN INTERACTING PROTEIN 1"/>
    <property type="match status" value="1"/>
</dbReference>
<feature type="coiled-coil region" evidence="5">
    <location>
        <begin position="424"/>
        <end position="496"/>
    </location>
</feature>
<dbReference type="GO" id="GO:0032051">
    <property type="term" value="F:clathrin light chain binding"/>
    <property type="evidence" value="ECO:0007669"/>
    <property type="project" value="TreeGrafter"/>
</dbReference>